<dbReference type="VEuPathDB" id="CryptoDB:Chro.70308"/>
<reference evidence="6" key="2">
    <citation type="submission" date="2015-08" db="EMBL/GenBank/DDBJ databases">
        <authorList>
            <person name="Babu N.S."/>
            <person name="Beckwith C.J."/>
            <person name="Beseler K.G."/>
            <person name="Brison A."/>
            <person name="Carone J.V."/>
            <person name="Caskin T.P."/>
            <person name="Diamond M."/>
            <person name="Durham M.E."/>
            <person name="Foxe J.M."/>
            <person name="Go M."/>
            <person name="Henderson B.A."/>
            <person name="Jones I.B."/>
            <person name="McGettigan J.A."/>
            <person name="Micheletti S.J."/>
            <person name="Nasrallah M.E."/>
            <person name="Ortiz D."/>
            <person name="Piller C.R."/>
            <person name="Privatt S.R."/>
            <person name="Schneider S.L."/>
            <person name="Sharp S."/>
            <person name="Smith T.C."/>
            <person name="Stanton J.D."/>
            <person name="Ullery H.E."/>
            <person name="Wilson R.J."/>
            <person name="Serrano M.G."/>
            <person name="Buck G."/>
            <person name="Lee V."/>
            <person name="Wang Y."/>
            <person name="Carvalho R."/>
            <person name="Voegtly L."/>
            <person name="Shi R."/>
            <person name="Duckworth R."/>
            <person name="Johnson A."/>
            <person name="Loviza R."/>
            <person name="Walstead R."/>
            <person name="Shah Z."/>
            <person name="Kiflezghi M."/>
            <person name="Wade K."/>
            <person name="Ball S.L."/>
            <person name="Bradley K.W."/>
            <person name="Asai D.J."/>
            <person name="Bowman C.A."/>
            <person name="Russell D.A."/>
            <person name="Pope W.H."/>
            <person name="Jacobs-Sera D."/>
            <person name="Hendrix R.W."/>
            <person name="Hatfull G.F."/>
        </authorList>
    </citation>
    <scope>NUCLEOTIDE SEQUENCE [LARGE SCALE GENOMIC DNA]</scope>
</reference>
<dbReference type="InterPro" id="IPR037800">
    <property type="entry name" value="GCN5"/>
</dbReference>
<dbReference type="PANTHER" id="PTHR45750">
    <property type="entry name" value="GH11602P"/>
    <property type="match status" value="1"/>
</dbReference>
<dbReference type="Proteomes" id="UP001429100">
    <property type="component" value="Unassembled WGS sequence"/>
</dbReference>
<dbReference type="SUPFAM" id="SSF47370">
    <property type="entry name" value="Bromodomain"/>
    <property type="match status" value="1"/>
</dbReference>
<dbReference type="EMBL" id="JTAI01000004">
    <property type="protein sequence ID" value="PPS94774.1"/>
    <property type="molecule type" value="Genomic_DNA"/>
</dbReference>
<accession>A0A0S4TIV8</accession>
<keyword evidence="2 4" id="KW-0103">Bromodomain</keyword>
<evidence type="ECO:0000313" key="7">
    <source>
        <dbReference type="EMBL" id="PPS94774.1"/>
    </source>
</evidence>
<dbReference type="InterPro" id="IPR018359">
    <property type="entry name" value="Bromodomain_CS"/>
</dbReference>
<reference evidence="7 8" key="3">
    <citation type="submission" date="2017-10" db="EMBL/GenBank/DDBJ databases">
        <title>Consistent, comparative and evidence-based genome annotation and re-annotation for the closely-related species, Cryptosporidium parvum, C. hominis and C. tyzzeri.</title>
        <authorList>
            <person name="Baptista R.P."/>
            <person name="Li Y."/>
            <person name="Sateriale A."/>
            <person name="Striepen B."/>
            <person name="Kissinger J.C."/>
        </authorList>
    </citation>
    <scope>NUCLEOTIDE SEQUENCE [LARGE SCALE GENOMIC DNA]</scope>
    <source>
        <strain evidence="7">30976</strain>
    </source>
</reference>
<dbReference type="GO" id="GO:0000123">
    <property type="term" value="C:histone acetyltransferase complex"/>
    <property type="evidence" value="ECO:0007669"/>
    <property type="project" value="TreeGrafter"/>
</dbReference>
<keyword evidence="1" id="KW-0808">Transferase</keyword>
<dbReference type="PANTHER" id="PTHR45750:SF3">
    <property type="entry name" value="HISTONE ACETYLTRANSFERASE"/>
    <property type="match status" value="1"/>
</dbReference>
<keyword evidence="8" id="KW-1185">Reference proteome</keyword>
<evidence type="ECO:0000256" key="3">
    <source>
        <dbReference type="ARBA" id="ARBA00023315"/>
    </source>
</evidence>
<dbReference type="InterPro" id="IPR036427">
    <property type="entry name" value="Bromodomain-like_sf"/>
</dbReference>
<dbReference type="GO" id="GO:0045944">
    <property type="term" value="P:positive regulation of transcription by RNA polymerase II"/>
    <property type="evidence" value="ECO:0007669"/>
    <property type="project" value="TreeGrafter"/>
</dbReference>
<dbReference type="OrthoDB" id="422637at2759"/>
<dbReference type="SMART" id="SM00297">
    <property type="entry name" value="BROMO"/>
    <property type="match status" value="1"/>
</dbReference>
<evidence type="ECO:0000256" key="2">
    <source>
        <dbReference type="ARBA" id="ARBA00023117"/>
    </source>
</evidence>
<evidence type="ECO:0000313" key="6">
    <source>
        <dbReference type="EMBL" id="CUV07258.1"/>
    </source>
</evidence>
<evidence type="ECO:0000256" key="1">
    <source>
        <dbReference type="ARBA" id="ARBA00022679"/>
    </source>
</evidence>
<dbReference type="VEuPathDB" id="CryptoDB:GY17_00002072"/>
<reference evidence="7 8" key="1">
    <citation type="submission" date="2014-11" db="EMBL/GenBank/DDBJ databases">
        <title>Comparative genomic analysis of Cryptosporidium hominis reveals occurrence of genetic recombination in virulent subtypes.</title>
        <authorList>
            <person name="Guo Y."/>
            <person name="Tang K."/>
            <person name="Frace M."/>
            <person name="Li N."/>
            <person name="Roellig D.M."/>
            <person name="Sammons S."/>
            <person name="Knipe K."/>
            <person name="Rowe L."/>
            <person name="Feng Y."/>
            <person name="Xiao L."/>
        </authorList>
    </citation>
    <scope>NUCLEOTIDE SEQUENCE [LARGE SCALE GENOMIC DNA]</scope>
    <source>
        <strain evidence="7">30976</strain>
    </source>
</reference>
<evidence type="ECO:0000256" key="4">
    <source>
        <dbReference type="PROSITE-ProRule" id="PRU00035"/>
    </source>
</evidence>
<keyword evidence="3" id="KW-0012">Acyltransferase</keyword>
<dbReference type="VEuPathDB" id="CryptoDB:CHUDEA7_2720"/>
<gene>
    <name evidence="6" type="ORF">CHUDEA7_2720</name>
    <name evidence="7" type="ORF">GY17_00002072</name>
</gene>
<dbReference type="InterPro" id="IPR001487">
    <property type="entry name" value="Bromodomain"/>
</dbReference>
<dbReference type="PRINTS" id="PR00503">
    <property type="entry name" value="BROMODOMAIN"/>
</dbReference>
<dbReference type="Pfam" id="PF00439">
    <property type="entry name" value="Bromodomain"/>
    <property type="match status" value="1"/>
</dbReference>
<protein>
    <submittedName>
        <fullName evidence="7">Bromo domain containing protein</fullName>
    </submittedName>
</protein>
<dbReference type="Gene3D" id="1.20.920.10">
    <property type="entry name" value="Bromodomain-like"/>
    <property type="match status" value="1"/>
</dbReference>
<dbReference type="PROSITE" id="PS50014">
    <property type="entry name" value="BROMODOMAIN_2"/>
    <property type="match status" value="1"/>
</dbReference>
<dbReference type="EMBL" id="LN877953">
    <property type="protein sequence ID" value="CUV07258.1"/>
    <property type="molecule type" value="Genomic_DNA"/>
</dbReference>
<dbReference type="CDD" id="cd04369">
    <property type="entry name" value="Bromodomain"/>
    <property type="match status" value="1"/>
</dbReference>
<feature type="domain" description="Bromo" evidence="5">
    <location>
        <begin position="1691"/>
        <end position="1761"/>
    </location>
</feature>
<name>A0A0S4TIV8_CRYHO</name>
<dbReference type="GO" id="GO:0010484">
    <property type="term" value="F:histone H3 acetyltransferase activity"/>
    <property type="evidence" value="ECO:0007669"/>
    <property type="project" value="TreeGrafter"/>
</dbReference>
<sequence length="1783" mass="204873">MELSNSCKYFFNKCAHNINLKFDDAKEIINGSSEIFLESETEFPNKIFIQTPSLLYCNIISVEINGNDFEGWSINPVPTLEDSNKIVGHNVFDIATLQMAYGFISSNYGEINPDQSNVIENRLLILISDEKMLNTATDTTNENEYKYSIIIKVNFELLINVPKSPITYVIENDNSINISIIPNSHSKLPWFPTLSSALYLTEDASPFWNSPWSFKCNVPNGYSAIMPGILNTNCFVNGTNTINENTFEYNYDSGTSFPHIYPNNIALLIGKYIREDKTIGKNTVTIFRPINVSQIVNIANFVVEIMEGYEKLLNNILPMKSIIIVFLNYHIFNQHSHFFNCHGRVSDTLGKVEMLSNASSPLLYQENNYYSHLSETDIGNTIGNIIIVPLDMFPHKVTSNISSAIDNKKSNFQENFRMQIRTLTMPIIILLDRLASLWFGSYIHITNLKRLPTDGWMLLGMKRYLMRQMAKKLCGEDLVKCRMKEALERCLLLIENGNDYIPLSVKDFYINLQQNGIPSFPLVHWSQRECQTLFRLKSDIVFHSLQCYVNQMIKSKARKVGFGFSDFDTSIKQNSQSKFFNIFIQSFINKHCIKKNHRNFTTQHFFLHIASCISQQFIHRSKKEIAAAQLPQHEQYLLNEIQDELLAFRSAWIEGVGCPNLTITSTFQFSNKNISLDHALFTVDQTPLQPPHLTSKEGISSFIPLVSIFKVKRNITPRCDIEKLIFNCLSFIDGFYNIGASRSQLSNSITKLLPSFLWPHDPNNIILKESNITILGLGNTGRIPIPIKFGFGPLFDSVFQDELQESTKRRVGHLNNKINIERSALDNNLNNLNQLDAPNKKKNYSASSNGCISSWQFGYMNILCQILLNYHENMSEPVNDIEWLCTELASHIPISGGTGKFWPGHTLIYIVQNEENKNCELETIEPQLPVLQEIKFETQKIKSGYRRDSVPVSNASIASSVCTQGVTNNQNSITHANIKVNEVPRLSLLHDLQQRKHFVGKLSNSDNIWLQPLQFSRNYKEIISSENEQISMNRTANTVNFNSHILWIIADSSQYWLAKISRYQTWSMWDQQFLNETDVIGQFEAAYQLGMERYIFGDCSAHNLTILERAFQSINVLMSALYHFDWNIFVRKKALLSIIKIHNKLSSQVSIKSGIQSIKTAVFSLIKKFIFELISLIEYQKNKELSNLTSNVFFFNELEILLFTIKSLSYLWNFEVDSSSFESVHFLTELLDKYSNPSHDKFNYEILCSIFEAIERIVLPPSNDQYSSLINKVTSAISKLLVGLLKGCNYIFEDAKIFVILFKILSKHSINILIPVSNEFRNEFGIYFDPLWFIDLPFMYNNAWWDSYSSIHGSISMPLYKLSEPIIQLSALKCYFSLSLQGFTETMAVFSENDIENNIKFKSISPEVIYGLILESFSECNKQTNSQQNITSTCGSKKPEAINIIGIFNVWNFKKNSPENVTSARIFPKNLLKTLCACALIHVILWNGIKESFKHKKNNSNYWKIINSLWSIFICALDDIIRDFPHLLDEFILLQAHAEFEPLINSLTNKQHKNRETFDDIKQCCIFISQIILNSPISLSSYPFDPLIFQNISNMYISLFGHGVPVCMSQTPFISQDVKCNQLVFNPSNGYILSAIPEVPMKESLRKRQKFIRRGCDLSDSIQIRRLCDDESYIISRGWKHICKKITQCLIESPYGAPFIHPVDENDAPDYYNLIEQPIDLSTIMNKVKQDLYESIEHYRSDVDLIFANCKKYNESTSQIVDWCNKIQSEFDQLFKPVCRLFA</sequence>
<evidence type="ECO:0000313" key="8">
    <source>
        <dbReference type="Proteomes" id="UP001429100"/>
    </source>
</evidence>
<dbReference type="PROSITE" id="PS00633">
    <property type="entry name" value="BROMODOMAIN_1"/>
    <property type="match status" value="1"/>
</dbReference>
<evidence type="ECO:0000259" key="5">
    <source>
        <dbReference type="PROSITE" id="PS50014"/>
    </source>
</evidence>
<proteinExistence type="predicted"/>
<dbReference type="VEuPathDB" id="CryptoDB:ChTU502y2012_407g1345"/>
<dbReference type="Proteomes" id="UP000199752">
    <property type="component" value="Chromosome 7"/>
</dbReference>
<organism evidence="6">
    <name type="scientific">Cryptosporidium hominis</name>
    <dbReference type="NCBI Taxonomy" id="237895"/>
    <lineage>
        <taxon>Eukaryota</taxon>
        <taxon>Sar</taxon>
        <taxon>Alveolata</taxon>
        <taxon>Apicomplexa</taxon>
        <taxon>Conoidasida</taxon>
        <taxon>Coccidia</taxon>
        <taxon>Eucoccidiorida</taxon>
        <taxon>Eimeriorina</taxon>
        <taxon>Cryptosporidiidae</taxon>
        <taxon>Cryptosporidium</taxon>
    </lineage>
</organism>